<dbReference type="RefSeq" id="WP_116416885.1">
    <property type="nucleotide sequence ID" value="NZ_NBWZ01000002.1"/>
</dbReference>
<dbReference type="CDD" id="cd02432">
    <property type="entry name" value="Nodulin-21_like_1"/>
    <property type="match status" value="1"/>
</dbReference>
<feature type="transmembrane region" description="Helical" evidence="5">
    <location>
        <begin position="188"/>
        <end position="209"/>
    </location>
</feature>
<gene>
    <name evidence="6" type="ORF">B7R54_19240</name>
</gene>
<evidence type="ECO:0000256" key="4">
    <source>
        <dbReference type="ARBA" id="ARBA00023136"/>
    </source>
</evidence>
<keyword evidence="7" id="KW-1185">Reference proteome</keyword>
<evidence type="ECO:0000313" key="7">
    <source>
        <dbReference type="Proteomes" id="UP000256486"/>
    </source>
</evidence>
<keyword evidence="3 5" id="KW-1133">Transmembrane helix</keyword>
<feature type="transmembrane region" description="Helical" evidence="5">
    <location>
        <begin position="31"/>
        <end position="53"/>
    </location>
</feature>
<evidence type="ECO:0000256" key="5">
    <source>
        <dbReference type="SAM" id="Phobius"/>
    </source>
</evidence>
<feature type="transmembrane region" description="Helical" evidence="5">
    <location>
        <begin position="221"/>
        <end position="244"/>
    </location>
</feature>
<feature type="transmembrane region" description="Helical" evidence="5">
    <location>
        <begin position="59"/>
        <end position="81"/>
    </location>
</feature>
<dbReference type="PANTHER" id="PTHR31851">
    <property type="entry name" value="FE(2+)/MN(2+) TRANSPORTER PCL1"/>
    <property type="match status" value="1"/>
</dbReference>
<evidence type="ECO:0000256" key="1">
    <source>
        <dbReference type="ARBA" id="ARBA00004127"/>
    </source>
</evidence>
<evidence type="ECO:0000313" key="6">
    <source>
        <dbReference type="EMBL" id="RFA06503.1"/>
    </source>
</evidence>
<dbReference type="Proteomes" id="UP000256486">
    <property type="component" value="Unassembled WGS sequence"/>
</dbReference>
<dbReference type="GO" id="GO:0012505">
    <property type="term" value="C:endomembrane system"/>
    <property type="evidence" value="ECO:0007669"/>
    <property type="project" value="UniProtKB-SubCell"/>
</dbReference>
<dbReference type="AlphaFoldDB" id="A0A3E0VAF2"/>
<dbReference type="EMBL" id="NBWZ01000002">
    <property type="protein sequence ID" value="RFA06503.1"/>
    <property type="molecule type" value="Genomic_DNA"/>
</dbReference>
<dbReference type="OrthoDB" id="188924at2"/>
<keyword evidence="4 5" id="KW-0472">Membrane</keyword>
<feature type="transmembrane region" description="Helical" evidence="5">
    <location>
        <begin position="165"/>
        <end position="182"/>
    </location>
</feature>
<comment type="caution">
    <text evidence="6">The sequence shown here is derived from an EMBL/GenBank/DDBJ whole genome shotgun (WGS) entry which is preliminary data.</text>
</comment>
<dbReference type="Pfam" id="PF01988">
    <property type="entry name" value="VIT1"/>
    <property type="match status" value="1"/>
</dbReference>
<proteinExistence type="predicted"/>
<evidence type="ECO:0000256" key="3">
    <source>
        <dbReference type="ARBA" id="ARBA00022989"/>
    </source>
</evidence>
<keyword evidence="2 5" id="KW-0812">Transmembrane</keyword>
<dbReference type="InterPro" id="IPR008217">
    <property type="entry name" value="Ccc1_fam"/>
</dbReference>
<name>A0A3E0VAF2_9MICO</name>
<comment type="subcellular location">
    <subcellularLocation>
        <location evidence="1">Endomembrane system</location>
        <topology evidence="1">Multi-pass membrane protein</topology>
    </subcellularLocation>
</comment>
<sequence length="245" mass="24730">MTSPTADSAFANQPDEPHAGSLAGRLNWLRAGVLGANDGIVSVAAIVVGVAGASSASPAILAAGTAALLGGAISMALGEYVSVSSQRDSQRALIEKERTELKTDPAGELTELAGLYRERGLSAETALQVATELTDNDALRAHLSMELNIDEDDVVSPWHAAGASALAFLIGGILPLLAILLPPETVRVPITFTVVLIALAITGIIGARLGGSPVARATIRVVIGGALALAATFIVGTLLGTSGIV</sequence>
<evidence type="ECO:0000256" key="2">
    <source>
        <dbReference type="ARBA" id="ARBA00022692"/>
    </source>
</evidence>
<dbReference type="GO" id="GO:0030026">
    <property type="term" value="P:intracellular manganese ion homeostasis"/>
    <property type="evidence" value="ECO:0007669"/>
    <property type="project" value="InterPro"/>
</dbReference>
<protein>
    <recommendedName>
        <fullName evidence="8">VIT family protein</fullName>
    </recommendedName>
</protein>
<accession>A0A3E0VAF2</accession>
<dbReference type="GO" id="GO:0005384">
    <property type="term" value="F:manganese ion transmembrane transporter activity"/>
    <property type="evidence" value="ECO:0007669"/>
    <property type="project" value="InterPro"/>
</dbReference>
<reference evidence="6 7" key="1">
    <citation type="submission" date="2017-04" db="EMBL/GenBank/DDBJ databases">
        <title>Comparative genome analysis of Subtercola boreus.</title>
        <authorList>
            <person name="Cho Y.-J."/>
            <person name="Cho A."/>
            <person name="Kim O.-S."/>
            <person name="Lee J.-I."/>
        </authorList>
    </citation>
    <scope>NUCLEOTIDE SEQUENCE [LARGE SCALE GENOMIC DNA]</scope>
    <source>
        <strain evidence="6 7">K300</strain>
    </source>
</reference>
<evidence type="ECO:0008006" key="8">
    <source>
        <dbReference type="Google" id="ProtNLM"/>
    </source>
</evidence>
<organism evidence="6 7">
    <name type="scientific">Subtercola boreus</name>
    <dbReference type="NCBI Taxonomy" id="120213"/>
    <lineage>
        <taxon>Bacteria</taxon>
        <taxon>Bacillati</taxon>
        <taxon>Actinomycetota</taxon>
        <taxon>Actinomycetes</taxon>
        <taxon>Micrococcales</taxon>
        <taxon>Microbacteriaceae</taxon>
        <taxon>Subtercola</taxon>
    </lineage>
</organism>